<keyword evidence="6" id="KW-1185">Reference proteome</keyword>
<dbReference type="EMBL" id="CP051180">
    <property type="protein sequence ID" value="QIZ78035.1"/>
    <property type="molecule type" value="Genomic_DNA"/>
</dbReference>
<dbReference type="Gene3D" id="3.90.10.10">
    <property type="entry name" value="Cytochrome C3"/>
    <property type="match status" value="1"/>
</dbReference>
<organism evidence="5 6">
    <name type="scientific">Ferrimonas lipolytica</name>
    <dbReference type="NCBI Taxonomy" id="2724191"/>
    <lineage>
        <taxon>Bacteria</taxon>
        <taxon>Pseudomonadati</taxon>
        <taxon>Pseudomonadota</taxon>
        <taxon>Gammaproteobacteria</taxon>
        <taxon>Alteromonadales</taxon>
        <taxon>Ferrimonadaceae</taxon>
        <taxon>Ferrimonas</taxon>
    </lineage>
</organism>
<keyword evidence="1 2" id="KW-0732">Signal</keyword>
<dbReference type="InterPro" id="IPR010177">
    <property type="entry name" value="Paired_CXXCH_1"/>
</dbReference>
<protein>
    <submittedName>
        <fullName evidence="5">DmsE family decaheme c-type cytochrome</fullName>
    </submittedName>
</protein>
<dbReference type="SUPFAM" id="SSF48695">
    <property type="entry name" value="Multiheme cytochromes"/>
    <property type="match status" value="1"/>
</dbReference>
<evidence type="ECO:0000259" key="4">
    <source>
        <dbReference type="Pfam" id="PF22678"/>
    </source>
</evidence>
<name>A0A6H1UG07_9GAMM</name>
<dbReference type="NCBIfam" id="TIGR01905">
    <property type="entry name" value="paired_CXXCH_1"/>
    <property type="match status" value="2"/>
</dbReference>
<dbReference type="NCBIfam" id="TIGR03508">
    <property type="entry name" value="decahem_SO"/>
    <property type="match status" value="1"/>
</dbReference>
<feature type="domain" description="Doubled CXXCH motif" evidence="3">
    <location>
        <begin position="183"/>
        <end position="223"/>
    </location>
</feature>
<dbReference type="InterPro" id="IPR036280">
    <property type="entry name" value="Multihaem_cyt_sf"/>
</dbReference>
<feature type="signal peptide" evidence="2">
    <location>
        <begin position="1"/>
        <end position="26"/>
    </location>
</feature>
<dbReference type="InterPro" id="IPR053875">
    <property type="entry name" value="Cytochrom_c_NrfB-like_dom"/>
</dbReference>
<feature type="domain" description="Doubled CXXCH motif" evidence="3">
    <location>
        <begin position="230"/>
        <end position="267"/>
    </location>
</feature>
<accession>A0A6H1UG07</accession>
<dbReference type="Pfam" id="PF22678">
    <property type="entry name" value="Cytochrom_c_NrfB-like"/>
    <property type="match status" value="1"/>
</dbReference>
<dbReference type="Gene3D" id="1.10.1130.10">
    <property type="entry name" value="Flavocytochrome C3, Chain A"/>
    <property type="match status" value="2"/>
</dbReference>
<dbReference type="Pfam" id="PF09699">
    <property type="entry name" value="Paired_CXXCH_1"/>
    <property type="match status" value="2"/>
</dbReference>
<evidence type="ECO:0000256" key="2">
    <source>
        <dbReference type="SAM" id="SignalP"/>
    </source>
</evidence>
<dbReference type="PANTHER" id="PTHR35038">
    <property type="entry name" value="DISSIMILATORY SULFITE REDUCTASE SIRA"/>
    <property type="match status" value="1"/>
</dbReference>
<dbReference type="AlphaFoldDB" id="A0A6H1UG07"/>
<sequence>MSSTNQLLRSCVFIAISSCIGMNAYANEVETQLLTKFEAGQYSSKGADSCLMCHKKDDTVTAIFSGVHGDTGRSDGPMAQLQCESCHGPQGKHKGKNEPMIQFGADGNVSAELQDSVCLSCHQDSERMAWHDSLHTQEEISCVSCHSVHTAADPILKRGNEVASCTECHTEQKLDMHKRSSHPLAQGAMVCSDCHAPHGSLSDASLKQTTVNESCYDCHAEKRGPFLWEHEAVIDDCSNCHNPHGAVNDNMLKRKAPQLCQNCHQPDGHQFNVEQPEGVFTSGQSCMNCHSKVHGSNHPSGNYLRK</sequence>
<dbReference type="Proteomes" id="UP000501602">
    <property type="component" value="Chromosome"/>
</dbReference>
<dbReference type="InterPro" id="IPR051829">
    <property type="entry name" value="Multiheme_Cytochr_ET"/>
</dbReference>
<dbReference type="KEGG" id="fes:HER31_14700"/>
<evidence type="ECO:0000313" key="6">
    <source>
        <dbReference type="Proteomes" id="UP000501602"/>
    </source>
</evidence>
<proteinExistence type="predicted"/>
<feature type="chain" id="PRO_5026312757" evidence="2">
    <location>
        <begin position="27"/>
        <end position="306"/>
    </location>
</feature>
<evidence type="ECO:0000256" key="1">
    <source>
        <dbReference type="ARBA" id="ARBA00022729"/>
    </source>
</evidence>
<feature type="domain" description="Cytochrome c-type protein NrfB-like" evidence="4">
    <location>
        <begin position="83"/>
        <end position="156"/>
    </location>
</feature>
<evidence type="ECO:0000259" key="3">
    <source>
        <dbReference type="Pfam" id="PF09699"/>
    </source>
</evidence>
<dbReference type="InterPro" id="IPR020015">
    <property type="entry name" value="Decahaem_cyt-c_DmsE"/>
</dbReference>
<reference evidence="5 6" key="1">
    <citation type="submission" date="2020-04" db="EMBL/GenBank/DDBJ databases">
        <title>Ferrimonas sp. S7 isolated from sea water.</title>
        <authorList>
            <person name="Bae S.S."/>
            <person name="Baek K."/>
        </authorList>
    </citation>
    <scope>NUCLEOTIDE SEQUENCE [LARGE SCALE GENOMIC DNA]</scope>
    <source>
        <strain evidence="5 6">S7</strain>
    </source>
</reference>
<evidence type="ECO:0000313" key="5">
    <source>
        <dbReference type="EMBL" id="QIZ78035.1"/>
    </source>
</evidence>
<dbReference type="PANTHER" id="PTHR35038:SF6">
    <property type="entry name" value="SURFACE LOCALIZED DECAHEME CYTOCHROME C LIPOPROTEIN"/>
    <property type="match status" value="1"/>
</dbReference>
<gene>
    <name evidence="5" type="ORF">HER31_14700</name>
</gene>
<dbReference type="GO" id="GO:0016491">
    <property type="term" value="F:oxidoreductase activity"/>
    <property type="evidence" value="ECO:0007669"/>
    <property type="project" value="TreeGrafter"/>
</dbReference>